<gene>
    <name evidence="2" type="ORF">MAR_000554</name>
</gene>
<dbReference type="EMBL" id="CP111022">
    <property type="protein sequence ID" value="WAR18716.1"/>
    <property type="molecule type" value="Genomic_DNA"/>
</dbReference>
<reference evidence="2" key="1">
    <citation type="submission" date="2022-11" db="EMBL/GenBank/DDBJ databases">
        <title>Centuries of genome instability and evolution in soft-shell clam transmissible cancer (bioRxiv).</title>
        <authorList>
            <person name="Hart S.F.M."/>
            <person name="Yonemitsu M.A."/>
            <person name="Giersch R.M."/>
            <person name="Beal B.F."/>
            <person name="Arriagada G."/>
            <person name="Davis B.W."/>
            <person name="Ostrander E.A."/>
            <person name="Goff S.P."/>
            <person name="Metzger M.J."/>
        </authorList>
    </citation>
    <scope>NUCLEOTIDE SEQUENCE</scope>
    <source>
        <strain evidence="2">MELC-2E11</strain>
        <tissue evidence="2">Siphon/mantle</tissue>
    </source>
</reference>
<feature type="region of interest" description="Disordered" evidence="1">
    <location>
        <begin position="20"/>
        <end position="83"/>
    </location>
</feature>
<feature type="non-terminal residue" evidence="2">
    <location>
        <position position="1"/>
    </location>
</feature>
<keyword evidence="3" id="KW-1185">Reference proteome</keyword>
<evidence type="ECO:0000313" key="2">
    <source>
        <dbReference type="EMBL" id="WAR18716.1"/>
    </source>
</evidence>
<feature type="compositionally biased region" description="Basic and acidic residues" evidence="1">
    <location>
        <begin position="25"/>
        <end position="36"/>
    </location>
</feature>
<feature type="compositionally biased region" description="Basic and acidic residues" evidence="1">
    <location>
        <begin position="63"/>
        <end position="76"/>
    </location>
</feature>
<evidence type="ECO:0000313" key="3">
    <source>
        <dbReference type="Proteomes" id="UP001164746"/>
    </source>
</evidence>
<organism evidence="2 3">
    <name type="scientific">Mya arenaria</name>
    <name type="common">Soft-shell clam</name>
    <dbReference type="NCBI Taxonomy" id="6604"/>
    <lineage>
        <taxon>Eukaryota</taxon>
        <taxon>Metazoa</taxon>
        <taxon>Spiralia</taxon>
        <taxon>Lophotrochozoa</taxon>
        <taxon>Mollusca</taxon>
        <taxon>Bivalvia</taxon>
        <taxon>Autobranchia</taxon>
        <taxon>Heteroconchia</taxon>
        <taxon>Euheterodonta</taxon>
        <taxon>Imparidentia</taxon>
        <taxon>Neoheterodontei</taxon>
        <taxon>Myida</taxon>
        <taxon>Myoidea</taxon>
        <taxon>Myidae</taxon>
        <taxon>Mya</taxon>
    </lineage>
</organism>
<proteinExistence type="predicted"/>
<protein>
    <submittedName>
        <fullName evidence="2">Uncharacterized protein</fullName>
    </submittedName>
</protein>
<name>A0ABY7FHK0_MYAAR</name>
<evidence type="ECO:0000256" key="1">
    <source>
        <dbReference type="SAM" id="MobiDB-lite"/>
    </source>
</evidence>
<accession>A0ABY7FHK0</accession>
<sequence length="116" mass="13266">MANASEFRICNRKRVGQNRPFADIFDGRSDSGRPDVETNSENDSSSEYDTDLDDNEFSLTQSEEGRQRQNEEKNEGVGHLTYTSTCRELGTVPSQRVAMELRRHIMRLQHIGLNTD</sequence>
<feature type="compositionally biased region" description="Acidic residues" evidence="1">
    <location>
        <begin position="38"/>
        <end position="56"/>
    </location>
</feature>
<dbReference type="Proteomes" id="UP001164746">
    <property type="component" value="Chromosome 11"/>
</dbReference>